<dbReference type="PROSITE" id="PS50889">
    <property type="entry name" value="S4"/>
    <property type="match status" value="1"/>
</dbReference>
<dbReference type="EMBL" id="AEIU01000074">
    <property type="protein sequence ID" value="EFP96463.1"/>
    <property type="molecule type" value="Genomic_DNA"/>
</dbReference>
<feature type="region of interest" description="Disordered" evidence="2">
    <location>
        <begin position="91"/>
        <end position="132"/>
    </location>
</feature>
<dbReference type="Gene3D" id="3.10.290.10">
    <property type="entry name" value="RNA-binding S4 domain"/>
    <property type="match status" value="1"/>
</dbReference>
<dbReference type="Pfam" id="PF13275">
    <property type="entry name" value="S4_2"/>
    <property type="match status" value="1"/>
</dbReference>
<evidence type="ECO:0000256" key="2">
    <source>
        <dbReference type="SAM" id="MobiDB-lite"/>
    </source>
</evidence>
<dbReference type="GO" id="GO:0003723">
    <property type="term" value="F:RNA binding"/>
    <property type="evidence" value="ECO:0007669"/>
    <property type="project" value="UniProtKB-KW"/>
</dbReference>
<reference evidence="3 4" key="1">
    <citation type="journal article" date="2012" name="Int. J. Syst. Evol. Microbiol.">
        <title>Vibrio caribbeanicus sp. nov., isolated from the marine sponge Scleritoderma cyanea.</title>
        <authorList>
            <person name="Hoffmann M."/>
            <person name="Monday S.R."/>
            <person name="Allard M.W."/>
            <person name="Strain E.A."/>
            <person name="Whittaker P."/>
            <person name="Naum M."/>
            <person name="McCarthy P.J."/>
            <person name="Lopez J.V."/>
            <person name="Fischer M."/>
            <person name="Brown E.W."/>
        </authorList>
    </citation>
    <scope>NUCLEOTIDE SEQUENCE [LARGE SCALE GENOMIC DNA]</scope>
    <source>
        <strain evidence="3 4">ATCC BAA-2122</strain>
    </source>
</reference>
<sequence>MRDETQTSEPIEIEAFGIEVSTQPIELYKVLKIAELVSGGGEAKHFISNGYVAVNGEVEYRKRKKLYDGDYFEFNQEFYVIVYTEDKTETSNLESNASFENNSFYDNQGADDIEDRKRSEKPRQGRASIDFF</sequence>
<dbReference type="SUPFAM" id="SSF55174">
    <property type="entry name" value="Alpha-L RNA-binding motif"/>
    <property type="match status" value="1"/>
</dbReference>
<evidence type="ECO:0000313" key="4">
    <source>
        <dbReference type="Proteomes" id="UP000002943"/>
    </source>
</evidence>
<protein>
    <submittedName>
        <fullName evidence="3">Uncharacterized protein</fullName>
    </submittedName>
</protein>
<dbReference type="Proteomes" id="UP000002943">
    <property type="component" value="Unassembled WGS sequence"/>
</dbReference>
<evidence type="ECO:0000313" key="3">
    <source>
        <dbReference type="EMBL" id="EFP96463.1"/>
    </source>
</evidence>
<organism evidence="3 4">
    <name type="scientific">Vibrio caribbeanicus ATCC BAA-2122</name>
    <dbReference type="NCBI Taxonomy" id="796620"/>
    <lineage>
        <taxon>Bacteria</taxon>
        <taxon>Pseudomonadati</taxon>
        <taxon>Pseudomonadota</taxon>
        <taxon>Gammaproteobacteria</taxon>
        <taxon>Vibrionales</taxon>
        <taxon>Vibrionaceae</taxon>
        <taxon>Vibrio</taxon>
    </lineage>
</organism>
<feature type="compositionally biased region" description="Basic and acidic residues" evidence="2">
    <location>
        <begin position="114"/>
        <end position="123"/>
    </location>
</feature>
<keyword evidence="4" id="KW-1185">Reference proteome</keyword>
<name>E3BK78_9VIBR</name>
<proteinExistence type="predicted"/>
<keyword evidence="1" id="KW-0694">RNA-binding</keyword>
<accession>E3BK78</accession>
<comment type="caution">
    <text evidence="3">The sequence shown here is derived from an EMBL/GenBank/DDBJ whole genome shotgun (WGS) entry which is preliminary data.</text>
</comment>
<dbReference type="OrthoDB" id="9802835at2"/>
<dbReference type="AlphaFoldDB" id="E3BK78"/>
<feature type="compositionally biased region" description="Polar residues" evidence="2">
    <location>
        <begin position="91"/>
        <end position="106"/>
    </location>
</feature>
<dbReference type="RefSeq" id="WP_009601433.1">
    <property type="nucleotide sequence ID" value="NZ_AEIU01000074.1"/>
</dbReference>
<dbReference type="InterPro" id="IPR036986">
    <property type="entry name" value="S4_RNA-bd_sf"/>
</dbReference>
<evidence type="ECO:0000256" key="1">
    <source>
        <dbReference type="PROSITE-ProRule" id="PRU00182"/>
    </source>
</evidence>
<dbReference type="eggNOG" id="COG2501">
    <property type="taxonomic scope" value="Bacteria"/>
</dbReference>
<dbReference type="STRING" id="796620.VIBC2010_04774"/>
<gene>
    <name evidence="3" type="ORF">VIBC2010_04774</name>
</gene>